<dbReference type="GO" id="GO:0005516">
    <property type="term" value="F:calmodulin binding"/>
    <property type="evidence" value="ECO:0007669"/>
    <property type="project" value="UniProtKB-KW"/>
</dbReference>
<dbReference type="GO" id="GO:0006538">
    <property type="term" value="P:L-glutamate catabolic process"/>
    <property type="evidence" value="ECO:0007669"/>
    <property type="project" value="TreeGrafter"/>
</dbReference>
<comment type="caution">
    <text evidence="6">The sequence shown here is derived from an EMBL/GenBank/DDBJ whole genome shotgun (WGS) entry which is preliminary data.</text>
</comment>
<dbReference type="InterPro" id="IPR002129">
    <property type="entry name" value="PyrdxlP-dep_de-COase"/>
</dbReference>
<evidence type="ECO:0000256" key="5">
    <source>
        <dbReference type="ARBA" id="ARBA00048868"/>
    </source>
</evidence>
<dbReference type="PANTHER" id="PTHR43321:SF3">
    <property type="entry name" value="GLUTAMATE DECARBOXYLASE"/>
    <property type="match status" value="1"/>
</dbReference>
<dbReference type="Proteomes" id="UP000634136">
    <property type="component" value="Unassembled WGS sequence"/>
</dbReference>
<dbReference type="Gene3D" id="4.10.280.50">
    <property type="match status" value="1"/>
</dbReference>
<dbReference type="GO" id="GO:0005829">
    <property type="term" value="C:cytosol"/>
    <property type="evidence" value="ECO:0007669"/>
    <property type="project" value="TreeGrafter"/>
</dbReference>
<dbReference type="SUPFAM" id="SSF53383">
    <property type="entry name" value="PLP-dependent transferases"/>
    <property type="match status" value="1"/>
</dbReference>
<dbReference type="GO" id="GO:0004351">
    <property type="term" value="F:glutamate decarboxylase activity"/>
    <property type="evidence" value="ECO:0007669"/>
    <property type="project" value="UniProtKB-EC"/>
</dbReference>
<dbReference type="AlphaFoldDB" id="A0A834XER2"/>
<dbReference type="Pfam" id="PF00282">
    <property type="entry name" value="Pyridoxal_deC"/>
    <property type="match status" value="1"/>
</dbReference>
<accession>A0A834XER2</accession>
<organism evidence="6 7">
    <name type="scientific">Senna tora</name>
    <dbReference type="NCBI Taxonomy" id="362788"/>
    <lineage>
        <taxon>Eukaryota</taxon>
        <taxon>Viridiplantae</taxon>
        <taxon>Streptophyta</taxon>
        <taxon>Embryophyta</taxon>
        <taxon>Tracheophyta</taxon>
        <taxon>Spermatophyta</taxon>
        <taxon>Magnoliopsida</taxon>
        <taxon>eudicotyledons</taxon>
        <taxon>Gunneridae</taxon>
        <taxon>Pentapetalae</taxon>
        <taxon>rosids</taxon>
        <taxon>fabids</taxon>
        <taxon>Fabales</taxon>
        <taxon>Fabaceae</taxon>
        <taxon>Caesalpinioideae</taxon>
        <taxon>Cassia clade</taxon>
        <taxon>Senna</taxon>
    </lineage>
</organism>
<dbReference type="GO" id="GO:0030170">
    <property type="term" value="F:pyridoxal phosphate binding"/>
    <property type="evidence" value="ECO:0007669"/>
    <property type="project" value="InterPro"/>
</dbReference>
<sequence length="164" mass="18347">MAGNDSDECRFRMPEESTLKESAYQIINDELMLDGNPRLNLASFIPTWMEPECDKLIMSAINKNYVDMDECPVTTKLQACPSSSSILFNGCTAGRFSSVGSGQKITILFLIVMVHAILQKHSAECKCILQQKLHFTELQCRNAFLHSAAQMHSAECIIIIIIIM</sequence>
<comment type="cofactor">
    <cofactor evidence="1">
        <name>pyridoxal 5'-phosphate</name>
        <dbReference type="ChEBI" id="CHEBI:597326"/>
    </cofactor>
</comment>
<evidence type="ECO:0000313" key="6">
    <source>
        <dbReference type="EMBL" id="KAF7843747.1"/>
    </source>
</evidence>
<keyword evidence="7" id="KW-1185">Reference proteome</keyword>
<gene>
    <name evidence="6" type="ORF">G2W53_000652</name>
</gene>
<comment type="catalytic activity">
    <reaction evidence="5">
        <text>L-glutamate + H(+) = 4-aminobutanoate + CO2</text>
        <dbReference type="Rhea" id="RHEA:17785"/>
        <dbReference type="ChEBI" id="CHEBI:15378"/>
        <dbReference type="ChEBI" id="CHEBI:16526"/>
        <dbReference type="ChEBI" id="CHEBI:29985"/>
        <dbReference type="ChEBI" id="CHEBI:59888"/>
        <dbReference type="EC" id="4.1.1.15"/>
    </reaction>
</comment>
<dbReference type="InterPro" id="IPR015424">
    <property type="entry name" value="PyrdxlP-dep_Trfase"/>
</dbReference>
<proteinExistence type="inferred from homology"/>
<evidence type="ECO:0000256" key="4">
    <source>
        <dbReference type="ARBA" id="ARBA00022898"/>
    </source>
</evidence>
<keyword evidence="4" id="KW-0663">Pyridoxal phosphate</keyword>
<keyword evidence="3" id="KW-0112">Calmodulin-binding</keyword>
<evidence type="ECO:0000313" key="7">
    <source>
        <dbReference type="Proteomes" id="UP000634136"/>
    </source>
</evidence>
<name>A0A834XER2_9FABA</name>
<dbReference type="InterPro" id="IPR010107">
    <property type="entry name" value="Glutamate_decarboxylase"/>
</dbReference>
<protein>
    <submittedName>
        <fullName evidence="6">Glutamate decarboxylase 1</fullName>
    </submittedName>
</protein>
<evidence type="ECO:0000256" key="2">
    <source>
        <dbReference type="ARBA" id="ARBA00009533"/>
    </source>
</evidence>
<dbReference type="OrthoDB" id="5152799at2759"/>
<comment type="similarity">
    <text evidence="2">Belongs to the group II decarboxylase family.</text>
</comment>
<evidence type="ECO:0000256" key="3">
    <source>
        <dbReference type="ARBA" id="ARBA00022860"/>
    </source>
</evidence>
<dbReference type="PANTHER" id="PTHR43321">
    <property type="entry name" value="GLUTAMATE DECARBOXYLASE"/>
    <property type="match status" value="1"/>
</dbReference>
<dbReference type="EMBL" id="JAAIUW010000001">
    <property type="protein sequence ID" value="KAF7843747.1"/>
    <property type="molecule type" value="Genomic_DNA"/>
</dbReference>
<reference evidence="6" key="1">
    <citation type="submission" date="2020-09" db="EMBL/GenBank/DDBJ databases">
        <title>Genome-Enabled Discovery of Anthraquinone Biosynthesis in Senna tora.</title>
        <authorList>
            <person name="Kang S.-H."/>
            <person name="Pandey R.P."/>
            <person name="Lee C.-M."/>
            <person name="Sim J.-S."/>
            <person name="Jeong J.-T."/>
            <person name="Choi B.-S."/>
            <person name="Jung M."/>
            <person name="Ginzburg D."/>
            <person name="Zhao K."/>
            <person name="Won S.Y."/>
            <person name="Oh T.-J."/>
            <person name="Yu Y."/>
            <person name="Kim N.-H."/>
            <person name="Lee O.R."/>
            <person name="Lee T.-H."/>
            <person name="Bashyal P."/>
            <person name="Kim T.-S."/>
            <person name="Lee W.-H."/>
            <person name="Kawkins C."/>
            <person name="Kim C.-K."/>
            <person name="Kim J.S."/>
            <person name="Ahn B.O."/>
            <person name="Rhee S.Y."/>
            <person name="Sohng J.K."/>
        </authorList>
    </citation>
    <scope>NUCLEOTIDE SEQUENCE</scope>
    <source>
        <tissue evidence="6">Leaf</tissue>
    </source>
</reference>
<evidence type="ECO:0000256" key="1">
    <source>
        <dbReference type="ARBA" id="ARBA00001933"/>
    </source>
</evidence>